<evidence type="ECO:0000313" key="1">
    <source>
        <dbReference type="EMBL" id="KAJ9641324.1"/>
    </source>
</evidence>
<dbReference type="EMBL" id="JAPDRL010001010">
    <property type="protein sequence ID" value="KAJ9641324.1"/>
    <property type="molecule type" value="Genomic_DNA"/>
</dbReference>
<organism evidence="1 2">
    <name type="scientific">Coniosporium apollinis</name>
    <dbReference type="NCBI Taxonomy" id="61459"/>
    <lineage>
        <taxon>Eukaryota</taxon>
        <taxon>Fungi</taxon>
        <taxon>Dikarya</taxon>
        <taxon>Ascomycota</taxon>
        <taxon>Pezizomycotina</taxon>
        <taxon>Dothideomycetes</taxon>
        <taxon>Dothideomycetes incertae sedis</taxon>
        <taxon>Coniosporium</taxon>
    </lineage>
</organism>
<name>A0ABQ9NEJ7_9PEZI</name>
<keyword evidence="2" id="KW-1185">Reference proteome</keyword>
<feature type="non-terminal residue" evidence="1">
    <location>
        <position position="82"/>
    </location>
</feature>
<dbReference type="PANTHER" id="PTHR35399">
    <property type="entry name" value="SLR8030 PROTEIN"/>
    <property type="match status" value="1"/>
</dbReference>
<gene>
    <name evidence="1" type="ORF">H2201_009351</name>
</gene>
<dbReference type="Pfam" id="PF05787">
    <property type="entry name" value="PhoX"/>
    <property type="match status" value="1"/>
</dbReference>
<comment type="caution">
    <text evidence="1">The sequence shown here is derived from an EMBL/GenBank/DDBJ whole genome shotgun (WGS) entry which is preliminary data.</text>
</comment>
<dbReference type="InterPro" id="IPR008557">
    <property type="entry name" value="PhoX"/>
</dbReference>
<proteinExistence type="predicted"/>
<protein>
    <submittedName>
        <fullName evidence="1">Uncharacterized protein</fullName>
    </submittedName>
</protein>
<reference evidence="1" key="1">
    <citation type="submission" date="2022-10" db="EMBL/GenBank/DDBJ databases">
        <title>Culturing micro-colonial fungi from biological soil crusts in the Mojave desert and describing Neophaeococcomyces mojavensis, and introducing the new genera and species Taxawa tesnikishii.</title>
        <authorList>
            <person name="Kurbessoian T."/>
            <person name="Stajich J.E."/>
        </authorList>
    </citation>
    <scope>NUCLEOTIDE SEQUENCE</scope>
    <source>
        <strain evidence="1">TK_1</strain>
    </source>
</reference>
<sequence>MVDENNRVAFYMGDDGTPGCIYKFVPSKPFDAANRANNSKLLDEGTLYAARFNDDGSGNWVELAVGKNNLIVGAIDPGNYTQ</sequence>
<dbReference type="PANTHER" id="PTHR35399:SF2">
    <property type="entry name" value="DUF839 DOMAIN-CONTAINING PROTEIN"/>
    <property type="match status" value="1"/>
</dbReference>
<dbReference type="Proteomes" id="UP001172684">
    <property type="component" value="Unassembled WGS sequence"/>
</dbReference>
<accession>A0ABQ9NEJ7</accession>
<evidence type="ECO:0000313" key="2">
    <source>
        <dbReference type="Proteomes" id="UP001172684"/>
    </source>
</evidence>